<dbReference type="OrthoDB" id="9808002at2"/>
<dbReference type="Gene3D" id="3.90.1150.10">
    <property type="entry name" value="Aspartate Aminotransferase, domain 1"/>
    <property type="match status" value="1"/>
</dbReference>
<dbReference type="InterPro" id="IPR015424">
    <property type="entry name" value="PyrdxlP-dep_Trfase"/>
</dbReference>
<keyword evidence="10" id="KW-0411">Iron-sulfur</keyword>
<evidence type="ECO:0000256" key="2">
    <source>
        <dbReference type="ARBA" id="ARBA00003120"/>
    </source>
</evidence>
<evidence type="ECO:0000256" key="1">
    <source>
        <dbReference type="ARBA" id="ARBA00001933"/>
    </source>
</evidence>
<reference evidence="14 15" key="1">
    <citation type="submission" date="2014-07" db="EMBL/GenBank/DDBJ databases">
        <title>Comparative genomic insights into amoeba endosymbionts belonging to the families of Holosporaceae and Candidatus Midichloriaceae within Rickettsiales.</title>
        <authorList>
            <person name="Wang Z."/>
            <person name="Wu M."/>
        </authorList>
    </citation>
    <scope>NUCLEOTIDE SEQUENCE [LARGE SCALE GENOMIC DNA]</scope>
    <source>
        <strain evidence="14">PRA3</strain>
    </source>
</reference>
<evidence type="ECO:0000256" key="3">
    <source>
        <dbReference type="ARBA" id="ARBA00006490"/>
    </source>
</evidence>
<dbReference type="SUPFAM" id="SSF53383">
    <property type="entry name" value="PLP-dependent transferases"/>
    <property type="match status" value="1"/>
</dbReference>
<dbReference type="KEGG" id="paca:ID47_10280"/>
<evidence type="ECO:0000256" key="9">
    <source>
        <dbReference type="ARBA" id="ARBA00023004"/>
    </source>
</evidence>
<dbReference type="EC" id="2.8.1.7" evidence="4"/>
<dbReference type="RefSeq" id="WP_038466024.1">
    <property type="nucleotide sequence ID" value="NZ_CP008941.1"/>
</dbReference>
<dbReference type="InterPro" id="IPR015422">
    <property type="entry name" value="PyrdxlP-dep_Trfase_small"/>
</dbReference>
<comment type="similarity">
    <text evidence="3">Belongs to the class-V pyridoxal-phosphate-dependent aminotransferase family. NifS/IscS subfamily.</text>
</comment>
<sequence>MDRIYLDHNATTTLLPAAHTAVIEAMSQLGNASSIHSNGRCVRALFEEARIQVADYFAVKSSQIVFTSGATEANNTIMKGFAGRIITSAIEHDSILEANKTALRCQVDTEGRVDLNYLEDLLKESDQPTLVSIMTANNETGVIQPLTDIVSIARQYGAKIHSDAVQGIGKLAINWADLELDFISLSGHKIGALQGIGALVVNERIPVLPLLRGGGQERYYRSGTENTVGIVSLGAAIKACSSQDWSTIEGMRDQLEAQLLQICPALTIFGQKAPRLPNTSCFATPGVASNTQVMHFDLMGISVSAGSACSSGKVKISPVLQAMGVREPALAQSLRVSLGQSTKHQDSQKFIDTWRQLYERTQGNLKERIAS</sequence>
<evidence type="ECO:0000256" key="8">
    <source>
        <dbReference type="ARBA" id="ARBA00022898"/>
    </source>
</evidence>
<dbReference type="EMBL" id="CP008941">
    <property type="protein sequence ID" value="AIK97034.1"/>
    <property type="molecule type" value="Genomic_DNA"/>
</dbReference>
<comment type="function">
    <text evidence="2">Catalyzes the removal of elemental sulfur atoms from cysteine to produce alanine. Seems to participate in the biosynthesis of the nitrogenase metalloclusters by providing the inorganic sulfur required for the Fe-S core formation.</text>
</comment>
<evidence type="ECO:0000256" key="5">
    <source>
        <dbReference type="ARBA" id="ARBA00013558"/>
    </source>
</evidence>
<protein>
    <recommendedName>
        <fullName evidence="5">Cysteine desulfurase</fullName>
        <ecNumber evidence="4">2.8.1.7</ecNumber>
    </recommendedName>
</protein>
<evidence type="ECO:0000256" key="12">
    <source>
        <dbReference type="RuleBase" id="RU004504"/>
    </source>
</evidence>
<dbReference type="InterPro" id="IPR000192">
    <property type="entry name" value="Aminotrans_V_dom"/>
</dbReference>
<name>A0A077AYH5_9PROT</name>
<organism evidence="14 15">
    <name type="scientific">Candidatus Odyssella acanthamoebae</name>
    <dbReference type="NCBI Taxonomy" id="91604"/>
    <lineage>
        <taxon>Bacteria</taxon>
        <taxon>Pseudomonadati</taxon>
        <taxon>Pseudomonadota</taxon>
        <taxon>Alphaproteobacteria</taxon>
        <taxon>Holosporales</taxon>
        <taxon>Candidatus Paracaedibacteraceae</taxon>
        <taxon>Candidatus Odyssella</taxon>
    </lineage>
</organism>
<evidence type="ECO:0000313" key="15">
    <source>
        <dbReference type="Proteomes" id="UP000028926"/>
    </source>
</evidence>
<dbReference type="InterPro" id="IPR020578">
    <property type="entry name" value="Aminotrans_V_PyrdxlP_BS"/>
</dbReference>
<dbReference type="PROSITE" id="PS00595">
    <property type="entry name" value="AA_TRANSFER_CLASS_5"/>
    <property type="match status" value="1"/>
</dbReference>
<dbReference type="Pfam" id="PF00266">
    <property type="entry name" value="Aminotran_5"/>
    <property type="match status" value="1"/>
</dbReference>
<dbReference type="AlphaFoldDB" id="A0A077AYH5"/>
<dbReference type="GO" id="GO:0046872">
    <property type="term" value="F:metal ion binding"/>
    <property type="evidence" value="ECO:0007669"/>
    <property type="project" value="UniProtKB-KW"/>
</dbReference>
<dbReference type="InterPro" id="IPR015421">
    <property type="entry name" value="PyrdxlP-dep_Trfase_major"/>
</dbReference>
<keyword evidence="8" id="KW-0663">Pyridoxal phosphate</keyword>
<proteinExistence type="inferred from homology"/>
<dbReference type="PANTHER" id="PTHR11601:SF34">
    <property type="entry name" value="CYSTEINE DESULFURASE"/>
    <property type="match status" value="1"/>
</dbReference>
<accession>A0A077AYH5</accession>
<dbReference type="Proteomes" id="UP000028926">
    <property type="component" value="Chromosome"/>
</dbReference>
<evidence type="ECO:0000256" key="10">
    <source>
        <dbReference type="ARBA" id="ARBA00023014"/>
    </source>
</evidence>
<dbReference type="PIRSF" id="PIRSF005572">
    <property type="entry name" value="NifS"/>
    <property type="match status" value="1"/>
</dbReference>
<dbReference type="eggNOG" id="COG1104">
    <property type="taxonomic scope" value="Bacteria"/>
</dbReference>
<keyword evidence="9" id="KW-0408">Iron</keyword>
<evidence type="ECO:0000256" key="6">
    <source>
        <dbReference type="ARBA" id="ARBA00022679"/>
    </source>
</evidence>
<dbReference type="STRING" id="91604.ID47_10280"/>
<evidence type="ECO:0000313" key="14">
    <source>
        <dbReference type="EMBL" id="AIK97034.1"/>
    </source>
</evidence>
<gene>
    <name evidence="14" type="ORF">ID47_10280</name>
</gene>
<dbReference type="InterPro" id="IPR016454">
    <property type="entry name" value="Cysteine_dSase"/>
</dbReference>
<dbReference type="HOGENOM" id="CLU_003433_0_0_5"/>
<keyword evidence="15" id="KW-1185">Reference proteome</keyword>
<comment type="cofactor">
    <cofactor evidence="1 12">
        <name>pyridoxal 5'-phosphate</name>
        <dbReference type="ChEBI" id="CHEBI:597326"/>
    </cofactor>
</comment>
<dbReference type="GO" id="GO:0051536">
    <property type="term" value="F:iron-sulfur cluster binding"/>
    <property type="evidence" value="ECO:0007669"/>
    <property type="project" value="UniProtKB-KW"/>
</dbReference>
<feature type="domain" description="Aminotransferase class V" evidence="13">
    <location>
        <begin position="4"/>
        <end position="349"/>
    </location>
</feature>
<keyword evidence="6" id="KW-0808">Transferase</keyword>
<evidence type="ECO:0000259" key="13">
    <source>
        <dbReference type="Pfam" id="PF00266"/>
    </source>
</evidence>
<dbReference type="Gene3D" id="1.10.260.50">
    <property type="match status" value="1"/>
</dbReference>
<dbReference type="PANTHER" id="PTHR11601">
    <property type="entry name" value="CYSTEINE DESULFURYLASE FAMILY MEMBER"/>
    <property type="match status" value="1"/>
</dbReference>
<dbReference type="Gene3D" id="3.40.640.10">
    <property type="entry name" value="Type I PLP-dependent aspartate aminotransferase-like (Major domain)"/>
    <property type="match status" value="1"/>
</dbReference>
<dbReference type="GO" id="GO:0031071">
    <property type="term" value="F:cysteine desulfurase activity"/>
    <property type="evidence" value="ECO:0007669"/>
    <property type="project" value="UniProtKB-EC"/>
</dbReference>
<evidence type="ECO:0000256" key="4">
    <source>
        <dbReference type="ARBA" id="ARBA00012239"/>
    </source>
</evidence>
<keyword evidence="7" id="KW-0479">Metal-binding</keyword>
<evidence type="ECO:0000256" key="7">
    <source>
        <dbReference type="ARBA" id="ARBA00022723"/>
    </source>
</evidence>
<comment type="catalytic activity">
    <reaction evidence="11">
        <text>(sulfur carrier)-H + L-cysteine = (sulfur carrier)-SH + L-alanine</text>
        <dbReference type="Rhea" id="RHEA:43892"/>
        <dbReference type="Rhea" id="RHEA-COMP:14737"/>
        <dbReference type="Rhea" id="RHEA-COMP:14739"/>
        <dbReference type="ChEBI" id="CHEBI:29917"/>
        <dbReference type="ChEBI" id="CHEBI:35235"/>
        <dbReference type="ChEBI" id="CHEBI:57972"/>
        <dbReference type="ChEBI" id="CHEBI:64428"/>
        <dbReference type="EC" id="2.8.1.7"/>
    </reaction>
</comment>
<evidence type="ECO:0000256" key="11">
    <source>
        <dbReference type="ARBA" id="ARBA00050776"/>
    </source>
</evidence>